<evidence type="ECO:0008006" key="6">
    <source>
        <dbReference type="Google" id="ProtNLM"/>
    </source>
</evidence>
<dbReference type="Gene3D" id="1.10.1410.10">
    <property type="match status" value="1"/>
</dbReference>
<organism evidence="4 5">
    <name type="scientific">Eucalyptus globulus</name>
    <name type="common">Tasmanian blue gum</name>
    <dbReference type="NCBI Taxonomy" id="34317"/>
    <lineage>
        <taxon>Eukaryota</taxon>
        <taxon>Viridiplantae</taxon>
        <taxon>Streptophyta</taxon>
        <taxon>Embryophyta</taxon>
        <taxon>Tracheophyta</taxon>
        <taxon>Spermatophyta</taxon>
        <taxon>Magnoliopsida</taxon>
        <taxon>eudicotyledons</taxon>
        <taxon>Gunneridae</taxon>
        <taxon>Pentapetalae</taxon>
        <taxon>rosids</taxon>
        <taxon>malvids</taxon>
        <taxon>Myrtales</taxon>
        <taxon>Myrtaceae</taxon>
        <taxon>Myrtoideae</taxon>
        <taxon>Eucalypteae</taxon>
        <taxon>Eucalyptus</taxon>
    </lineage>
</organism>
<feature type="domain" description="Poly(A) RNA polymerase mitochondrial-like central palm" evidence="2">
    <location>
        <begin position="62"/>
        <end position="183"/>
    </location>
</feature>
<evidence type="ECO:0000313" key="4">
    <source>
        <dbReference type="EMBL" id="KAL3717912.1"/>
    </source>
</evidence>
<dbReference type="SUPFAM" id="SSF81301">
    <property type="entry name" value="Nucleotidyltransferase"/>
    <property type="match status" value="1"/>
</dbReference>
<proteinExistence type="predicted"/>
<feature type="region of interest" description="Disordered" evidence="1">
    <location>
        <begin position="507"/>
        <end position="557"/>
    </location>
</feature>
<dbReference type="EMBL" id="JBJKBG010000010">
    <property type="protein sequence ID" value="KAL3717912.1"/>
    <property type="molecule type" value="Genomic_DNA"/>
</dbReference>
<name>A0ABD3ITS7_EUCGL</name>
<dbReference type="PANTHER" id="PTHR45979">
    <property type="entry name" value="PAP/OAS1 SUBSTRATE-BINDING DOMAIN SUPERFAMILY"/>
    <property type="match status" value="1"/>
</dbReference>
<feature type="domain" description="PAP/OAS1 substrate-binding-related" evidence="3">
    <location>
        <begin position="195"/>
        <end position="387"/>
    </location>
</feature>
<dbReference type="Proteomes" id="UP001634007">
    <property type="component" value="Unassembled WGS sequence"/>
</dbReference>
<keyword evidence="5" id="KW-1185">Reference proteome</keyword>
<dbReference type="SUPFAM" id="SSF81631">
    <property type="entry name" value="PAP/OAS1 substrate-binding domain"/>
    <property type="match status" value="1"/>
</dbReference>
<evidence type="ECO:0000256" key="1">
    <source>
        <dbReference type="SAM" id="MobiDB-lite"/>
    </source>
</evidence>
<dbReference type="InterPro" id="IPR043519">
    <property type="entry name" value="NT_sf"/>
</dbReference>
<dbReference type="Gene3D" id="3.30.460.10">
    <property type="entry name" value="Beta Polymerase, domain 2"/>
    <property type="match status" value="1"/>
</dbReference>
<evidence type="ECO:0000313" key="5">
    <source>
        <dbReference type="Proteomes" id="UP001634007"/>
    </source>
</evidence>
<feature type="region of interest" description="Disordered" evidence="1">
    <location>
        <begin position="623"/>
        <end position="668"/>
    </location>
</feature>
<feature type="compositionally biased region" description="Basic residues" evidence="1">
    <location>
        <begin position="522"/>
        <end position="535"/>
    </location>
</feature>
<feature type="compositionally biased region" description="Low complexity" evidence="1">
    <location>
        <begin position="25"/>
        <end position="45"/>
    </location>
</feature>
<dbReference type="AlphaFoldDB" id="A0ABD3ITS7"/>
<feature type="region of interest" description="Disordered" evidence="1">
    <location>
        <begin position="25"/>
        <end position="46"/>
    </location>
</feature>
<evidence type="ECO:0000259" key="2">
    <source>
        <dbReference type="Pfam" id="PF22600"/>
    </source>
</evidence>
<comment type="caution">
    <text evidence="4">The sequence shown here is derived from an EMBL/GenBank/DDBJ whole genome shotgun (WGS) entry which is preliminary data.</text>
</comment>
<feature type="compositionally biased region" description="Basic and acidic residues" evidence="1">
    <location>
        <begin position="547"/>
        <end position="557"/>
    </location>
</feature>
<evidence type="ECO:0000259" key="3">
    <source>
        <dbReference type="Pfam" id="PF26180"/>
    </source>
</evidence>
<dbReference type="CDD" id="cd05402">
    <property type="entry name" value="NT_PAP_TUTase"/>
    <property type="match status" value="1"/>
</dbReference>
<feature type="compositionally biased region" description="Acidic residues" evidence="1">
    <location>
        <begin position="659"/>
        <end position="668"/>
    </location>
</feature>
<dbReference type="Pfam" id="PF26180">
    <property type="entry name" value="PAP-OAS1"/>
    <property type="match status" value="1"/>
</dbReference>
<dbReference type="PANTHER" id="PTHR45979:SF30">
    <property type="entry name" value="NUCLEOTIDYLTRANSFERASE"/>
    <property type="match status" value="1"/>
</dbReference>
<protein>
    <recommendedName>
        <fullName evidence="6">Polymerase nucleotidyl transferase domain-containing protein</fullName>
    </recommendedName>
</protein>
<dbReference type="InterPro" id="IPR058921">
    <property type="entry name" value="PAP/OAS1-rel"/>
</dbReference>
<accession>A0ABD3ITS7</accession>
<gene>
    <name evidence="4" type="ORF">ACJRO7_003100</name>
</gene>
<dbReference type="InterPro" id="IPR054708">
    <property type="entry name" value="MTPAP-like_central"/>
</dbReference>
<reference evidence="4 5" key="1">
    <citation type="submission" date="2024-11" db="EMBL/GenBank/DDBJ databases">
        <title>Chromosome-level genome assembly of Eucalyptus globulus Labill. provides insights into its genome evolution.</title>
        <authorList>
            <person name="Li X."/>
        </authorList>
    </citation>
    <scope>NUCLEOTIDE SEQUENCE [LARGE SCALE GENOMIC DNA]</scope>
    <source>
        <strain evidence="4">CL2024</strain>
        <tissue evidence="4">Fresh tender leaves</tissue>
    </source>
</reference>
<dbReference type="InterPro" id="IPR058920">
    <property type="entry name" value="PAP-OAS1-bd-rel"/>
</dbReference>
<feature type="compositionally biased region" description="Polar residues" evidence="1">
    <location>
        <begin position="644"/>
        <end position="654"/>
    </location>
</feature>
<dbReference type="Pfam" id="PF22600">
    <property type="entry name" value="MTPAP-like_central"/>
    <property type="match status" value="1"/>
</dbReference>
<sequence>MLDLIRAFFSFWKLKSGSCYMDQLPSPLSSTSPSSPSSSSSSSPPKAHSLSFGVEVWMIAEQRIQEILSAIQPTPLSEEKRQRVIEHVQRIIRGHYGTEVFAFGSVPLGTYIPDGDIDLTILCYNDEEEAFAVEICKFLENRRRDPDFQIKDILYINAQVKIVKFCMESIAVDITFNQHAGLSTLCFLEQVDELMGKDHLFKRSVILIKAWCFYESRILGAHHGLISAYGLEMMVLYIINRFHSSLNGPLGVLYRFLDYYSTFNWDTFCVSVYGPIAVSSLPILEQELPENDGSTLLLGKEFFRNCKAMFSGPTNALETRAPGFPVKHLNILDPLKDNNNLGRSVNKANFYRMRWALAYGAQKLGEILMLPGERLLEGIESFFQNTLDRNGRGVRPDLELPVSAFGTGNVEVADLAGDFPSYYNNLVCSQWHYECNLFADELNTPLSSQVQNNSTLDALQRFPSRNRASLFRKGTDVFFPKPLNCYESTHGLSAALLETEENVNKRAKNPPNCATGPVNHRAMSHRFDRRTRQRTRPMSPRSTVQDSEAKTTEMESRDQFLVMDGVENCLNSTAIQMENEDARETENCLDLSLEAFPLLPRHEKSTPDTFRFGTYECPGLGQSGHFAGESSRSVPMTDVKEQPDSSLESTTLTEVVQCGDEDFPPLPR</sequence>